<dbReference type="InterPro" id="IPR000537">
    <property type="entry name" value="UbiA_prenyltransferase"/>
</dbReference>
<gene>
    <name evidence="6" type="ORF">NTE_01527</name>
</gene>
<dbReference type="GO" id="GO:0005886">
    <property type="term" value="C:plasma membrane"/>
    <property type="evidence" value="ECO:0007669"/>
    <property type="project" value="UniProtKB-SubCell"/>
</dbReference>
<keyword evidence="6" id="KW-0808">Transferase</keyword>
<dbReference type="GO" id="GO:0016765">
    <property type="term" value="F:transferase activity, transferring alkyl or aryl (other than methyl) groups"/>
    <property type="evidence" value="ECO:0007669"/>
    <property type="project" value="InterPro"/>
</dbReference>
<dbReference type="AlphaFoldDB" id="A0A075MR69"/>
<evidence type="ECO:0000256" key="1">
    <source>
        <dbReference type="ARBA" id="ARBA00004651"/>
    </source>
</evidence>
<evidence type="ECO:0000313" key="7">
    <source>
        <dbReference type="Proteomes" id="UP000028194"/>
    </source>
</evidence>
<dbReference type="PANTHER" id="PTHR42723">
    <property type="entry name" value="CHLOROPHYLL SYNTHASE"/>
    <property type="match status" value="1"/>
</dbReference>
<keyword evidence="3 5" id="KW-1133">Transmembrane helix</keyword>
<dbReference type="KEGG" id="nev:NTE_01527"/>
<evidence type="ECO:0000313" key="6">
    <source>
        <dbReference type="EMBL" id="AIF83590.1"/>
    </source>
</evidence>
<keyword evidence="2 5" id="KW-0812">Transmembrane</keyword>
<dbReference type="InterPro" id="IPR050475">
    <property type="entry name" value="Prenyltransferase_related"/>
</dbReference>
<feature type="transmembrane region" description="Helical" evidence="5">
    <location>
        <begin position="302"/>
        <end position="321"/>
    </location>
</feature>
<organism evidence="6 7">
    <name type="scientific">Candidatus Nitrososphaera evergladensis SR1</name>
    <dbReference type="NCBI Taxonomy" id="1459636"/>
    <lineage>
        <taxon>Archaea</taxon>
        <taxon>Nitrososphaerota</taxon>
        <taxon>Nitrososphaeria</taxon>
        <taxon>Nitrososphaerales</taxon>
        <taxon>Nitrososphaeraceae</taxon>
        <taxon>Nitrososphaera</taxon>
    </lineage>
</organism>
<evidence type="ECO:0000256" key="2">
    <source>
        <dbReference type="ARBA" id="ARBA00022692"/>
    </source>
</evidence>
<feature type="transmembrane region" description="Helical" evidence="5">
    <location>
        <begin position="129"/>
        <end position="148"/>
    </location>
</feature>
<keyword evidence="7" id="KW-1185">Reference proteome</keyword>
<dbReference type="Proteomes" id="UP000028194">
    <property type="component" value="Chromosome"/>
</dbReference>
<comment type="subcellular location">
    <subcellularLocation>
        <location evidence="1">Cell membrane</location>
        <topology evidence="1">Multi-pass membrane protein</topology>
    </subcellularLocation>
</comment>
<feature type="transmembrane region" description="Helical" evidence="5">
    <location>
        <begin position="187"/>
        <end position="208"/>
    </location>
</feature>
<name>A0A075MR69_9ARCH</name>
<dbReference type="eggNOG" id="arCOG00476">
    <property type="taxonomic scope" value="Archaea"/>
</dbReference>
<feature type="transmembrane region" description="Helical" evidence="5">
    <location>
        <begin position="238"/>
        <end position="256"/>
    </location>
</feature>
<dbReference type="STRING" id="1459636.NTE_01527"/>
<dbReference type="CDD" id="cd13956">
    <property type="entry name" value="PT_UbiA"/>
    <property type="match status" value="1"/>
</dbReference>
<dbReference type="GeneID" id="41597314"/>
<dbReference type="PANTHER" id="PTHR42723:SF1">
    <property type="entry name" value="CHLOROPHYLL SYNTHASE, CHLOROPLASTIC"/>
    <property type="match status" value="1"/>
</dbReference>
<evidence type="ECO:0000256" key="4">
    <source>
        <dbReference type="ARBA" id="ARBA00023136"/>
    </source>
</evidence>
<feature type="transmembrane region" description="Helical" evidence="5">
    <location>
        <begin position="262"/>
        <end position="281"/>
    </location>
</feature>
<reference evidence="6 7" key="1">
    <citation type="journal article" date="2014" name="PLoS ONE">
        <title>Genome Sequence of Candidatus Nitrososphaera evergladensis from Group I.1b Enriched from Everglades Soil Reveals Novel Genomic Features of the Ammonia-Oxidizing Archaea.</title>
        <authorList>
            <person name="Zhalnina K.V."/>
            <person name="Dias R."/>
            <person name="Leonard M.T."/>
            <person name="Dorr de Quadros P."/>
            <person name="Camargo F.A."/>
            <person name="Drew J.C."/>
            <person name="Farmerie W.G."/>
            <person name="Daroub S.H."/>
            <person name="Triplett E.W."/>
        </authorList>
    </citation>
    <scope>NUCLEOTIDE SEQUENCE [LARGE SCALE GENOMIC DNA]</scope>
    <source>
        <strain evidence="6 7">SR1</strain>
    </source>
</reference>
<accession>A0A075MR69</accession>
<evidence type="ECO:0000256" key="3">
    <source>
        <dbReference type="ARBA" id="ARBA00022989"/>
    </source>
</evidence>
<dbReference type="HOGENOM" id="CLU_862226_0_0_2"/>
<feature type="transmembrane region" description="Helical" evidence="5">
    <location>
        <begin position="105"/>
        <end position="123"/>
    </location>
</feature>
<dbReference type="Gene3D" id="1.10.357.140">
    <property type="entry name" value="UbiA prenyltransferase"/>
    <property type="match status" value="1"/>
</dbReference>
<evidence type="ECO:0000256" key="5">
    <source>
        <dbReference type="SAM" id="Phobius"/>
    </source>
</evidence>
<dbReference type="EMBL" id="CP007174">
    <property type="protein sequence ID" value="AIF83590.1"/>
    <property type="molecule type" value="Genomic_DNA"/>
</dbReference>
<dbReference type="Pfam" id="PF01040">
    <property type="entry name" value="UbiA"/>
    <property type="match status" value="1"/>
</dbReference>
<dbReference type="InterPro" id="IPR044878">
    <property type="entry name" value="UbiA_sf"/>
</dbReference>
<proteinExistence type="predicted"/>
<keyword evidence="4 5" id="KW-0472">Membrane</keyword>
<sequence length="322" mass="34600">MTLAGECNTHTTNKLTLKQGLLLLHSKKQPLGYATAGAVTYMFSSILAGSFSPFLNALVFGVLYAMYSAIYLYNDIVDLNIDKINSKDRLVASGKTTPRQAKKMVGFLFVIAALLTFLASSYFGPARGLQNYLTISVTVSASVFLGIIYSHPRIYLKKRFPFKSVSIASGAGLASLVGWAISSTDFTPSTLLSALSTSAVIFVMSILFDLRDLKGDRLHNVGTFPIVLGVDASRKMMYCNLAVPVLAAIITATLLGERVGPITLGILAAVSVIGIKALSRLGSNGLEDKKTFLNSVVTMRRLYYLTQLGMGSLAIGNMTTLH</sequence>
<dbReference type="RefSeq" id="WP_148700334.1">
    <property type="nucleotide sequence ID" value="NZ_CP007174.1"/>
</dbReference>
<dbReference type="OrthoDB" id="11851at2157"/>
<feature type="transmembrane region" description="Helical" evidence="5">
    <location>
        <begin position="160"/>
        <end position="181"/>
    </location>
</feature>
<protein>
    <submittedName>
        <fullName evidence="6">4-hydroxybenzoate polyprenyltransferase-like prenyltransferase</fullName>
    </submittedName>
</protein>
<feature type="transmembrane region" description="Helical" evidence="5">
    <location>
        <begin position="54"/>
        <end position="73"/>
    </location>
</feature>